<dbReference type="EMBL" id="LAZR01000213">
    <property type="protein sequence ID" value="KKN81503.1"/>
    <property type="molecule type" value="Genomic_DNA"/>
</dbReference>
<accession>A0A0F9WRV9</accession>
<evidence type="ECO:0000313" key="2">
    <source>
        <dbReference type="EMBL" id="KKN81503.1"/>
    </source>
</evidence>
<dbReference type="InterPro" id="IPR046120">
    <property type="entry name" value="DUF6117"/>
</dbReference>
<organism evidence="2">
    <name type="scientific">marine sediment metagenome</name>
    <dbReference type="NCBI Taxonomy" id="412755"/>
    <lineage>
        <taxon>unclassified sequences</taxon>
        <taxon>metagenomes</taxon>
        <taxon>ecological metagenomes</taxon>
    </lineage>
</organism>
<evidence type="ECO:0000256" key="1">
    <source>
        <dbReference type="SAM" id="MobiDB-lite"/>
    </source>
</evidence>
<reference evidence="2" key="1">
    <citation type="journal article" date="2015" name="Nature">
        <title>Complex archaea that bridge the gap between prokaryotes and eukaryotes.</title>
        <authorList>
            <person name="Spang A."/>
            <person name="Saw J.H."/>
            <person name="Jorgensen S.L."/>
            <person name="Zaremba-Niedzwiedzka K."/>
            <person name="Martijn J."/>
            <person name="Lind A.E."/>
            <person name="van Eijk R."/>
            <person name="Schleper C."/>
            <person name="Guy L."/>
            <person name="Ettema T.J."/>
        </authorList>
    </citation>
    <scope>NUCLEOTIDE SEQUENCE</scope>
</reference>
<gene>
    <name evidence="2" type="ORF">LCGC14_0317620</name>
</gene>
<proteinExistence type="predicted"/>
<feature type="region of interest" description="Disordered" evidence="1">
    <location>
        <begin position="67"/>
        <end position="119"/>
    </location>
</feature>
<comment type="caution">
    <text evidence="2">The sequence shown here is derived from an EMBL/GenBank/DDBJ whole genome shotgun (WGS) entry which is preliminary data.</text>
</comment>
<feature type="compositionally biased region" description="Basic and acidic residues" evidence="1">
    <location>
        <begin position="84"/>
        <end position="100"/>
    </location>
</feature>
<dbReference type="AlphaFoldDB" id="A0A0F9WRV9"/>
<sequence>MAIPEGHRNNFETLRRAFKDDSIALMECTDAKTGKPVFVVCASNMTWNEEMGEPAYEFIPIARMFDGNPYEEVNPPESEFESSEGDKYVCDKDKEEKEEGPPSDAGTESLGEGGGDPVG</sequence>
<protein>
    <submittedName>
        <fullName evidence="2">Uncharacterized protein</fullName>
    </submittedName>
</protein>
<name>A0A0F9WRV9_9ZZZZ</name>
<dbReference type="Pfam" id="PF19612">
    <property type="entry name" value="DUF6117"/>
    <property type="match status" value="1"/>
</dbReference>